<dbReference type="Proteomes" id="UP000467840">
    <property type="component" value="Chromosome 9"/>
</dbReference>
<sequence length="327" mass="35234">MCRVSGFSRHVGAYPMQGKQASFTVVVVLARQYSEIATVAGFVVCCGSKLKRIKLSGGLKLYNAKQFCCADHYINVLPGQGSTVFGFNGILVWSLQVLKTINIELKRFVICNESEKFLFMQVTRQGGLITGEPVASGRALQDSLRGMELRCGNAVNTAVSSHGKLDIMFNNAGTTGKPYYTILSTEHEDFRRVFDVNVYGGFLGAKHASRVMIPEKKGCILFTASVTSAMYGGAYAYTASKHAVVGLTKNLAVELGQYGLRVNCISPGALPTGLTTSAAMDPTQVQKWFAAMSNLKGPILNANDVAEAALYLASDDSKYVTGFNLLV</sequence>
<dbReference type="InterPro" id="IPR002347">
    <property type="entry name" value="SDR_fam"/>
</dbReference>
<dbReference type="Pfam" id="PF13561">
    <property type="entry name" value="adh_short_C2"/>
    <property type="match status" value="1"/>
</dbReference>
<evidence type="ECO:0000256" key="2">
    <source>
        <dbReference type="ARBA" id="ARBA00023002"/>
    </source>
</evidence>
<reference evidence="3 4" key="1">
    <citation type="journal article" date="2020" name="Mol. Plant">
        <title>The Chromosome-Based Rubber Tree Genome Provides New Insights into Spurge Genome Evolution and Rubber Biosynthesis.</title>
        <authorList>
            <person name="Liu J."/>
            <person name="Shi C."/>
            <person name="Shi C.C."/>
            <person name="Li W."/>
            <person name="Zhang Q.J."/>
            <person name="Zhang Y."/>
            <person name="Li K."/>
            <person name="Lu H.F."/>
            <person name="Shi C."/>
            <person name="Zhu S.T."/>
            <person name="Xiao Z.Y."/>
            <person name="Nan H."/>
            <person name="Yue Y."/>
            <person name="Zhu X.G."/>
            <person name="Wu Y."/>
            <person name="Hong X.N."/>
            <person name="Fan G.Y."/>
            <person name="Tong Y."/>
            <person name="Zhang D."/>
            <person name="Mao C.L."/>
            <person name="Liu Y.L."/>
            <person name="Hao S.J."/>
            <person name="Liu W.Q."/>
            <person name="Lv M.Q."/>
            <person name="Zhang H.B."/>
            <person name="Liu Y."/>
            <person name="Hu-Tang G.R."/>
            <person name="Wang J.P."/>
            <person name="Wang J.H."/>
            <person name="Sun Y.H."/>
            <person name="Ni S.B."/>
            <person name="Chen W.B."/>
            <person name="Zhang X.C."/>
            <person name="Jiao Y.N."/>
            <person name="Eichler E.E."/>
            <person name="Li G.H."/>
            <person name="Liu X."/>
            <person name="Gao L.Z."/>
        </authorList>
    </citation>
    <scope>NUCLEOTIDE SEQUENCE [LARGE SCALE GENOMIC DNA]</scope>
    <source>
        <strain evidence="4">cv. GT1</strain>
        <tissue evidence="3">Leaf</tissue>
    </source>
</reference>
<dbReference type="PANTHER" id="PTHR43180:SF77">
    <property type="entry name" value="SECOISOLARICIRESINOL DEHYDROGENASE-LIKE"/>
    <property type="match status" value="1"/>
</dbReference>
<comment type="caution">
    <text evidence="3">The sequence shown here is derived from an EMBL/GenBank/DDBJ whole genome shotgun (WGS) entry which is preliminary data.</text>
</comment>
<dbReference type="PRINTS" id="PR00080">
    <property type="entry name" value="SDRFAMILY"/>
</dbReference>
<keyword evidence="2" id="KW-0560">Oxidoreductase</keyword>
<dbReference type="InterPro" id="IPR036291">
    <property type="entry name" value="NAD(P)-bd_dom_sf"/>
</dbReference>
<dbReference type="GO" id="GO:0016491">
    <property type="term" value="F:oxidoreductase activity"/>
    <property type="evidence" value="ECO:0007669"/>
    <property type="project" value="UniProtKB-KW"/>
</dbReference>
<name>A0A6A6M769_HEVBR</name>
<dbReference type="PROSITE" id="PS00061">
    <property type="entry name" value="ADH_SHORT"/>
    <property type="match status" value="1"/>
</dbReference>
<dbReference type="AlphaFoldDB" id="A0A6A6M769"/>
<dbReference type="InterPro" id="IPR020904">
    <property type="entry name" value="Sc_DH/Rdtase_CS"/>
</dbReference>
<evidence type="ECO:0000256" key="1">
    <source>
        <dbReference type="ARBA" id="ARBA00006484"/>
    </source>
</evidence>
<organism evidence="3 4">
    <name type="scientific">Hevea brasiliensis</name>
    <name type="common">Para rubber tree</name>
    <name type="synonym">Siphonia brasiliensis</name>
    <dbReference type="NCBI Taxonomy" id="3981"/>
    <lineage>
        <taxon>Eukaryota</taxon>
        <taxon>Viridiplantae</taxon>
        <taxon>Streptophyta</taxon>
        <taxon>Embryophyta</taxon>
        <taxon>Tracheophyta</taxon>
        <taxon>Spermatophyta</taxon>
        <taxon>Magnoliopsida</taxon>
        <taxon>eudicotyledons</taxon>
        <taxon>Gunneridae</taxon>
        <taxon>Pentapetalae</taxon>
        <taxon>rosids</taxon>
        <taxon>fabids</taxon>
        <taxon>Malpighiales</taxon>
        <taxon>Euphorbiaceae</taxon>
        <taxon>Crotonoideae</taxon>
        <taxon>Micrandreae</taxon>
        <taxon>Hevea</taxon>
    </lineage>
</organism>
<comment type="similarity">
    <text evidence="1">Belongs to the short-chain dehydrogenases/reductases (SDR) family.</text>
</comment>
<protein>
    <submittedName>
        <fullName evidence="3">Uncharacterized protein</fullName>
    </submittedName>
</protein>
<dbReference type="SUPFAM" id="SSF51735">
    <property type="entry name" value="NAD(P)-binding Rossmann-fold domains"/>
    <property type="match status" value="1"/>
</dbReference>
<evidence type="ECO:0000313" key="4">
    <source>
        <dbReference type="Proteomes" id="UP000467840"/>
    </source>
</evidence>
<keyword evidence="4" id="KW-1185">Reference proteome</keyword>
<dbReference type="EMBL" id="JAAGAX010000008">
    <property type="protein sequence ID" value="KAF2307769.1"/>
    <property type="molecule type" value="Genomic_DNA"/>
</dbReference>
<evidence type="ECO:0000313" key="3">
    <source>
        <dbReference type="EMBL" id="KAF2307769.1"/>
    </source>
</evidence>
<dbReference type="PANTHER" id="PTHR43180">
    <property type="entry name" value="3-OXOACYL-(ACYL-CARRIER-PROTEIN) REDUCTASE (AFU_ORTHOLOGUE AFUA_6G11210)"/>
    <property type="match status" value="1"/>
</dbReference>
<dbReference type="PRINTS" id="PR00081">
    <property type="entry name" value="GDHRDH"/>
</dbReference>
<gene>
    <name evidence="3" type="ORF">GH714_031571</name>
</gene>
<proteinExistence type="inferred from homology"/>
<dbReference type="Gene3D" id="3.40.50.720">
    <property type="entry name" value="NAD(P)-binding Rossmann-like Domain"/>
    <property type="match status" value="1"/>
</dbReference>
<accession>A0A6A6M769</accession>